<keyword evidence="2" id="KW-1185">Reference proteome</keyword>
<evidence type="ECO:0000313" key="2">
    <source>
        <dbReference type="Proteomes" id="UP001055439"/>
    </source>
</evidence>
<protein>
    <submittedName>
        <fullName evidence="1">Uncharacterized protein</fullName>
    </submittedName>
</protein>
<name>A0A9E7EAL7_9LILI</name>
<dbReference type="AlphaFoldDB" id="A0A9E7EAL7"/>
<gene>
    <name evidence="1" type="ORF">MUK42_36450</name>
</gene>
<accession>A0A9E7EAL7</accession>
<dbReference type="EMBL" id="CP097502">
    <property type="protein sequence ID" value="URD73594.1"/>
    <property type="molecule type" value="Genomic_DNA"/>
</dbReference>
<dbReference type="Proteomes" id="UP001055439">
    <property type="component" value="Chromosome 1"/>
</dbReference>
<sequence>MEFVKALELQKMEIVVDSQVQLAKIKRSRQSHTGQLHPSNQLLQLLNQKEQHWKGRGELGNESNLEFKNKPIGFDKRRNPSAKMKTEMLEIHHARHEFKAGKTKRTMQE</sequence>
<evidence type="ECO:0000313" key="1">
    <source>
        <dbReference type="EMBL" id="URD73594.1"/>
    </source>
</evidence>
<organism evidence="1 2">
    <name type="scientific">Musa troglodytarum</name>
    <name type="common">fe'i banana</name>
    <dbReference type="NCBI Taxonomy" id="320322"/>
    <lineage>
        <taxon>Eukaryota</taxon>
        <taxon>Viridiplantae</taxon>
        <taxon>Streptophyta</taxon>
        <taxon>Embryophyta</taxon>
        <taxon>Tracheophyta</taxon>
        <taxon>Spermatophyta</taxon>
        <taxon>Magnoliopsida</taxon>
        <taxon>Liliopsida</taxon>
        <taxon>Zingiberales</taxon>
        <taxon>Musaceae</taxon>
        <taxon>Musa</taxon>
    </lineage>
</organism>
<proteinExistence type="predicted"/>
<reference evidence="1" key="1">
    <citation type="submission" date="2022-05" db="EMBL/GenBank/DDBJ databases">
        <title>The Musa troglodytarum L. genome provides insights into the mechanism of non-climacteric behaviour and enrichment of carotenoids.</title>
        <authorList>
            <person name="Wang J."/>
        </authorList>
    </citation>
    <scope>NUCLEOTIDE SEQUENCE</scope>
    <source>
        <tissue evidence="1">Leaf</tissue>
    </source>
</reference>